<comment type="caution">
    <text evidence="1">The sequence shown here is derived from an EMBL/GenBank/DDBJ whole genome shotgun (WGS) entry which is preliminary data.</text>
</comment>
<dbReference type="InterPro" id="IPR012349">
    <property type="entry name" value="Split_barrel_FMN-bd"/>
</dbReference>
<dbReference type="InterPro" id="IPR024747">
    <property type="entry name" value="Pyridox_Oxase-rel"/>
</dbReference>
<sequence>FLHSAQMGRKIDIINNNNDVCVEFIPESKIQKGQEACSWTMKYRSVIGFGKAYLIGNSSDKIEALNVIMSQYSDDGFTFTDKSASKTSVIKIILKEITGKKSGF</sequence>
<evidence type="ECO:0000313" key="1">
    <source>
        <dbReference type="EMBL" id="HCW92625.1"/>
    </source>
</evidence>
<dbReference type="Pfam" id="PF12900">
    <property type="entry name" value="Pyridox_ox_2"/>
    <property type="match status" value="1"/>
</dbReference>
<proteinExistence type="predicted"/>
<protein>
    <submittedName>
        <fullName evidence="1">Pyridoxamine 5'-phosphate oxidase family protein</fullName>
    </submittedName>
</protein>
<dbReference type="PANTHER" id="PTHR34071:SF2">
    <property type="entry name" value="FLAVIN-NUCLEOTIDE-BINDING PROTEIN"/>
    <property type="match status" value="1"/>
</dbReference>
<organism evidence="1 2">
    <name type="scientific">Flexistipes sinusarabici</name>
    <dbReference type="NCBI Taxonomy" id="2352"/>
    <lineage>
        <taxon>Bacteria</taxon>
        <taxon>Pseudomonadati</taxon>
        <taxon>Deferribacterota</taxon>
        <taxon>Deferribacteres</taxon>
        <taxon>Deferribacterales</taxon>
        <taxon>Flexistipitaceae</taxon>
        <taxon>Flexistipes</taxon>
    </lineage>
</organism>
<accession>A0A3D5Q9U7</accession>
<dbReference type="Gene3D" id="2.30.110.10">
    <property type="entry name" value="Electron Transport, Fmn-binding Protein, Chain A"/>
    <property type="match status" value="1"/>
</dbReference>
<dbReference type="AlphaFoldDB" id="A0A3D5Q9U7"/>
<name>A0A3D5Q9U7_FLESI</name>
<dbReference type="EMBL" id="DPPF01000063">
    <property type="protein sequence ID" value="HCW92625.1"/>
    <property type="molecule type" value="Genomic_DNA"/>
</dbReference>
<feature type="non-terminal residue" evidence="1">
    <location>
        <position position="1"/>
    </location>
</feature>
<dbReference type="PANTHER" id="PTHR34071">
    <property type="entry name" value="5-NITROIMIDAZOLE ANTIBIOTICS RESISTANCE PROTEIN, NIMA-FAMILY-RELATED PROTEIN-RELATED"/>
    <property type="match status" value="1"/>
</dbReference>
<gene>
    <name evidence="1" type="ORF">DHM44_02980</name>
</gene>
<reference evidence="1 2" key="1">
    <citation type="journal article" date="2018" name="Nat. Biotechnol.">
        <title>A standardized bacterial taxonomy based on genome phylogeny substantially revises the tree of life.</title>
        <authorList>
            <person name="Parks D.H."/>
            <person name="Chuvochina M."/>
            <person name="Waite D.W."/>
            <person name="Rinke C."/>
            <person name="Skarshewski A."/>
            <person name="Chaumeil P.A."/>
            <person name="Hugenholtz P."/>
        </authorList>
    </citation>
    <scope>NUCLEOTIDE SEQUENCE [LARGE SCALE GENOMIC DNA]</scope>
    <source>
        <strain evidence="1">UBA8672</strain>
    </source>
</reference>
<evidence type="ECO:0000313" key="2">
    <source>
        <dbReference type="Proteomes" id="UP000262325"/>
    </source>
</evidence>
<dbReference type="Proteomes" id="UP000262325">
    <property type="component" value="Unassembled WGS sequence"/>
</dbReference>
<dbReference type="SUPFAM" id="SSF50475">
    <property type="entry name" value="FMN-binding split barrel"/>
    <property type="match status" value="1"/>
</dbReference>